<sequence length="142" mass="15148">MDWLCAEYAADDLLRTSGLVEPGSLEFRAGLQALALTVHLSGPGVEEWLWRTSHDHPWSGWVEGRLAAPAALTDPGPDLALALATWRRLSATELRAADLADLAGVAGPVPASPAAGIDEDRQVWLPAWQLGVALAHLALHLH</sequence>
<comment type="caution">
    <text evidence="1">The sequence shown here is derived from an EMBL/GenBank/DDBJ whole genome shotgun (WGS) entry which is preliminary data.</text>
</comment>
<organism evidence="1 2">
    <name type="scientific">Streptomyces showdoensis</name>
    <dbReference type="NCBI Taxonomy" id="68268"/>
    <lineage>
        <taxon>Bacteria</taxon>
        <taxon>Bacillati</taxon>
        <taxon>Actinomycetota</taxon>
        <taxon>Actinomycetes</taxon>
        <taxon>Kitasatosporales</taxon>
        <taxon>Streptomycetaceae</taxon>
        <taxon>Streptomyces</taxon>
    </lineage>
</organism>
<proteinExistence type="predicted"/>
<keyword evidence="2" id="KW-1185">Reference proteome</keyword>
<dbReference type="EMBL" id="LAQS01000048">
    <property type="protein sequence ID" value="KKZ70877.1"/>
    <property type="molecule type" value="Genomic_DNA"/>
</dbReference>
<protein>
    <submittedName>
        <fullName evidence="1">Uncharacterized protein</fullName>
    </submittedName>
</protein>
<gene>
    <name evidence="1" type="ORF">VO63_26820</name>
</gene>
<evidence type="ECO:0000313" key="1">
    <source>
        <dbReference type="EMBL" id="KKZ70877.1"/>
    </source>
</evidence>
<reference evidence="1 2" key="1">
    <citation type="submission" date="2015-05" db="EMBL/GenBank/DDBJ databases">
        <title>Draft Genome assembly of Streptomyces showdoensis.</title>
        <authorList>
            <person name="Thapa K.K."/>
            <person name="Metsa-Ketela M."/>
        </authorList>
    </citation>
    <scope>NUCLEOTIDE SEQUENCE [LARGE SCALE GENOMIC DNA]</scope>
    <source>
        <strain evidence="1 2">ATCC 15227</strain>
    </source>
</reference>
<dbReference type="RefSeq" id="WP_046910598.1">
    <property type="nucleotide sequence ID" value="NZ_JBHMCW010000012.1"/>
</dbReference>
<evidence type="ECO:0000313" key="2">
    <source>
        <dbReference type="Proteomes" id="UP000265325"/>
    </source>
</evidence>
<dbReference type="Proteomes" id="UP000265325">
    <property type="component" value="Unassembled WGS sequence"/>
</dbReference>
<accession>A0A2P2GHA2</accession>
<dbReference type="AlphaFoldDB" id="A0A2P2GHA2"/>
<name>A0A2P2GHA2_STREW</name>